<evidence type="ECO:0000313" key="2">
    <source>
        <dbReference type="EMBL" id="RHW72632.1"/>
    </source>
</evidence>
<sequence>MHVLGRDPTSNCLPNASGDEAKQMNGRARNPYAARNGFNVNSGEETQCSPIGSPINPHCREGSGEYAVQPVNVQARYRLQSPPISFASGNPSFPTSPRDSALHSTPHVRSCSNSFPCDGFCRPNPSGQTFSPAMGRSPDFSNDPNMCMPPYPGGYTPSGFVMPPALATAAPPPRTDVMGRAPVPDSQASMRPKRPVSSPIACGHGSRYVSPVVLSVSPNYQVGSHPLCNPTGPQSVGCNNVHVAVGSVEPAQSAHSKMTTGDGSSTVSGGSGSSIREDLPLCSNDGVCTLINDRKHQRRFAHTCRLFPCYHGHIARHSKLFRHAPGQVAQSEELLNNGDGSKKLPAEALTSVSFSSISREAANAYRIIVSHRNKSYEIFGDWMNVRVHTFKRYLNQVYNVPPPSQVLVREEGNVPLDDDLESVGHYGIKQDGVVILRWKDEDEPLAVSLEQL</sequence>
<feature type="compositionally biased region" description="Polar residues" evidence="1">
    <location>
        <begin position="38"/>
        <end position="50"/>
    </location>
</feature>
<name>A0A3L6L7P1_9TRYP</name>
<accession>A0A3L6L7P1</accession>
<feature type="region of interest" description="Disordered" evidence="1">
    <location>
        <begin position="252"/>
        <end position="275"/>
    </location>
</feature>
<evidence type="ECO:0008006" key="4">
    <source>
        <dbReference type="Google" id="ProtNLM"/>
    </source>
</evidence>
<feature type="compositionally biased region" description="Low complexity" evidence="1">
    <location>
        <begin position="259"/>
        <end position="268"/>
    </location>
</feature>
<reference evidence="2 3" key="1">
    <citation type="submission" date="2018-09" db="EMBL/GenBank/DDBJ databases">
        <title>whole genome sequence of T. equiperdum IVM-t1 strain.</title>
        <authorList>
            <person name="Suganuma K."/>
        </authorList>
    </citation>
    <scope>NUCLEOTIDE SEQUENCE [LARGE SCALE GENOMIC DNA]</scope>
    <source>
        <strain evidence="2 3">IVM-t1</strain>
    </source>
</reference>
<feature type="region of interest" description="Disordered" evidence="1">
    <location>
        <begin position="86"/>
        <end position="105"/>
    </location>
</feature>
<organism evidence="2 3">
    <name type="scientific">Trypanosoma brucei equiperdum</name>
    <dbReference type="NCBI Taxonomy" id="630700"/>
    <lineage>
        <taxon>Eukaryota</taxon>
        <taxon>Discoba</taxon>
        <taxon>Euglenozoa</taxon>
        <taxon>Kinetoplastea</taxon>
        <taxon>Metakinetoplastina</taxon>
        <taxon>Trypanosomatida</taxon>
        <taxon>Trypanosomatidae</taxon>
        <taxon>Trypanosoma</taxon>
    </lineage>
</organism>
<dbReference type="AlphaFoldDB" id="A0A3L6L7P1"/>
<dbReference type="SUPFAM" id="SSF54236">
    <property type="entry name" value="Ubiquitin-like"/>
    <property type="match status" value="1"/>
</dbReference>
<evidence type="ECO:0000313" key="3">
    <source>
        <dbReference type="Proteomes" id="UP000266743"/>
    </source>
</evidence>
<dbReference type="EMBL" id="QSBY01000005">
    <property type="protein sequence ID" value="RHW72632.1"/>
    <property type="molecule type" value="Genomic_DNA"/>
</dbReference>
<dbReference type="Proteomes" id="UP000266743">
    <property type="component" value="Chromosome 5"/>
</dbReference>
<protein>
    <recommendedName>
        <fullName evidence="4">Ubiquitin-like domain-containing protein</fullName>
    </recommendedName>
</protein>
<evidence type="ECO:0000256" key="1">
    <source>
        <dbReference type="SAM" id="MobiDB-lite"/>
    </source>
</evidence>
<gene>
    <name evidence="2" type="ORF">DPX39_050032600</name>
</gene>
<dbReference type="InterPro" id="IPR029071">
    <property type="entry name" value="Ubiquitin-like_domsf"/>
</dbReference>
<feature type="compositionally biased region" description="Polar residues" evidence="1">
    <location>
        <begin position="87"/>
        <end position="98"/>
    </location>
</feature>
<proteinExistence type="predicted"/>
<comment type="caution">
    <text evidence="2">The sequence shown here is derived from an EMBL/GenBank/DDBJ whole genome shotgun (WGS) entry which is preliminary data.</text>
</comment>
<feature type="region of interest" description="Disordered" evidence="1">
    <location>
        <begin position="1"/>
        <end position="56"/>
    </location>
</feature>